<feature type="transmembrane region" description="Helical" evidence="17">
    <location>
        <begin position="64"/>
        <end position="84"/>
    </location>
</feature>
<keyword evidence="6" id="KW-0597">Phosphoprotein</keyword>
<evidence type="ECO:0000313" key="20">
    <source>
        <dbReference type="Proteomes" id="UP001489004"/>
    </source>
</evidence>
<keyword evidence="8" id="KW-0479">Metal-binding</keyword>
<keyword evidence="17" id="KW-0406">Ion transport</keyword>
<dbReference type="InterPro" id="IPR059000">
    <property type="entry name" value="ATPase_P-type_domA"/>
</dbReference>
<evidence type="ECO:0000259" key="18">
    <source>
        <dbReference type="SMART" id="SM00831"/>
    </source>
</evidence>
<evidence type="ECO:0000256" key="11">
    <source>
        <dbReference type="ARBA" id="ARBA00022842"/>
    </source>
</evidence>
<dbReference type="NCBIfam" id="TIGR01494">
    <property type="entry name" value="ATPase_P-type"/>
    <property type="match status" value="2"/>
</dbReference>
<dbReference type="Pfam" id="PF00702">
    <property type="entry name" value="Hydrolase"/>
    <property type="match status" value="1"/>
</dbReference>
<keyword evidence="9 17" id="KW-0547">Nucleotide-binding</keyword>
<comment type="caution">
    <text evidence="19">The sequence shown here is derived from an EMBL/GenBank/DDBJ whole genome shotgun (WGS) entry which is preliminary data.</text>
</comment>
<dbReference type="GO" id="GO:0046872">
    <property type="term" value="F:metal ion binding"/>
    <property type="evidence" value="ECO:0007669"/>
    <property type="project" value="UniProtKB-KW"/>
</dbReference>
<sequence length="950" mass="102690">MQPADGLTSAEAAELQQKYGKNEVASKQQPAWQKIAWRYLDWVSLVILTAAIVSATVPNEGERGWTSFVLLILELNLIVWVGYYSDRNAGNAVKELETLSAPSTTVKRDGQWQTLAVKELVPGDLIQLKGGDIVPADAKLAGNSDHEPLTLDESSLTGESLPVKRRPGQQVLAGAVVTQGELEGVVTATGRDSFFGKTMALLATPEEPGHLKKVLNRVSVAMAIVALVFVLIILLVLLIRGAPIGYVVVTVFVIFVAVVPIGMPVVVGTVLALGARELASEKAIVSRLSALEELSGMEVLASDKTGTLTLNKLTLDKQDILAWGNASKDEVLLMASLSARWSNNDAIDSAVVNALGGNEQAIAQYTVDKFVPFNPVDKRTMATVVFPDGSRAMTSKGAPQVIADMLDDKAASQACMQYIDERASRGLRSLGVARSVDNGVSWELVGLISLLDPPREDTAETIRRAQAMGVVVKMVTGDQKAIAIETCRRLGMGVDIMEGKALMEAEVDFNLAQMVDHVDGFAGVFPEHKHRIVEALQAKGRLVGMTGDGVNDAPALKKANIGIAVAGATAAAKGAADIILTQEGISTIITAISRSRGIFRRLQTYIIYRVASSMLILSFFFVAILAFDFEIPTWVLVLISLCNDLSVMAISFDKVYSAEKPDTWNMVRNMAVALAIAGVGLCGMVLLVPLADPTRWNAWTGFHTKISEEPESSTASTSGQLVAIIFLALSALIQLNIILTRNPGFWWEFKRSTAPRPSIILVIPVVLFLLASTFIAVYWPRNIKPDGGRGSMEGAGWAPVALTWAYVIFWWALADVAKWAMQRLFDKQEAIKDVCKENGTQTPTWVSAVDAPGRWGDHISMRVERFTKVVTKTFCGKCTTGRPMVRRPASMAEIDTIGLEPSRAANRRRTATAETELEWGNRRSVQPVDRPSGSLAVDSAPIARNSADMV</sequence>
<evidence type="ECO:0000256" key="14">
    <source>
        <dbReference type="ARBA" id="ARBA00023136"/>
    </source>
</evidence>
<dbReference type="EMBL" id="JALJOR010000003">
    <property type="protein sequence ID" value="KAK9819692.1"/>
    <property type="molecule type" value="Genomic_DNA"/>
</dbReference>
<dbReference type="Gene3D" id="3.40.1110.10">
    <property type="entry name" value="Calcium-transporting ATPase, cytoplasmic domain N"/>
    <property type="match status" value="1"/>
</dbReference>
<evidence type="ECO:0000256" key="9">
    <source>
        <dbReference type="ARBA" id="ARBA00022741"/>
    </source>
</evidence>
<feature type="transmembrane region" description="Helical" evidence="17">
    <location>
        <begin position="633"/>
        <end position="652"/>
    </location>
</feature>
<dbReference type="GO" id="GO:0120029">
    <property type="term" value="P:proton export across plasma membrane"/>
    <property type="evidence" value="ECO:0007669"/>
    <property type="project" value="UniProtKB-UniRule"/>
</dbReference>
<dbReference type="NCBIfam" id="TIGR01647">
    <property type="entry name" value="ATPase-IIIA_H"/>
    <property type="match status" value="1"/>
</dbReference>
<dbReference type="Gene3D" id="3.40.50.1000">
    <property type="entry name" value="HAD superfamily/HAD-like"/>
    <property type="match status" value="1"/>
</dbReference>
<dbReference type="Proteomes" id="UP001489004">
    <property type="component" value="Unassembled WGS sequence"/>
</dbReference>
<dbReference type="PROSITE" id="PS00154">
    <property type="entry name" value="ATPASE_E1_E2"/>
    <property type="match status" value="1"/>
</dbReference>
<dbReference type="InterPro" id="IPR036412">
    <property type="entry name" value="HAD-like_sf"/>
</dbReference>
<keyword evidence="17" id="KW-0375">Hydrogen ion transport</keyword>
<dbReference type="InterPro" id="IPR044492">
    <property type="entry name" value="P_typ_ATPase_HD_dom"/>
</dbReference>
<dbReference type="FunFam" id="2.70.150.10:FF:000042">
    <property type="entry name" value="Plasma membrane ATPase"/>
    <property type="match status" value="1"/>
</dbReference>
<dbReference type="InterPro" id="IPR023299">
    <property type="entry name" value="ATPase_P-typ_cyto_dom_N"/>
</dbReference>
<feature type="transmembrane region" description="Helical" evidence="17">
    <location>
        <begin position="218"/>
        <end position="239"/>
    </location>
</feature>
<keyword evidence="12 17" id="KW-1278">Translocase</keyword>
<dbReference type="SMART" id="SM00831">
    <property type="entry name" value="Cation_ATPase_N"/>
    <property type="match status" value="1"/>
</dbReference>
<dbReference type="SUPFAM" id="SSF81653">
    <property type="entry name" value="Calcium ATPase, transduction domain A"/>
    <property type="match status" value="1"/>
</dbReference>
<dbReference type="GO" id="GO:0016887">
    <property type="term" value="F:ATP hydrolysis activity"/>
    <property type="evidence" value="ECO:0007669"/>
    <property type="project" value="InterPro"/>
</dbReference>
<feature type="transmembrane region" description="Helical" evidence="17">
    <location>
        <begin position="672"/>
        <end position="691"/>
    </location>
</feature>
<proteinExistence type="inferred from homology"/>
<comment type="catalytic activity">
    <reaction evidence="15 17">
        <text>ATP + H2O + H(+)(in) = ADP + phosphate + 2 H(+)(out)</text>
        <dbReference type="Rhea" id="RHEA:20852"/>
        <dbReference type="ChEBI" id="CHEBI:15377"/>
        <dbReference type="ChEBI" id="CHEBI:15378"/>
        <dbReference type="ChEBI" id="CHEBI:30616"/>
        <dbReference type="ChEBI" id="CHEBI:43474"/>
        <dbReference type="ChEBI" id="CHEBI:456216"/>
        <dbReference type="EC" id="7.1.2.1"/>
    </reaction>
</comment>
<dbReference type="PANTHER" id="PTHR42861">
    <property type="entry name" value="CALCIUM-TRANSPORTING ATPASE"/>
    <property type="match status" value="1"/>
</dbReference>
<dbReference type="GO" id="GO:0008553">
    <property type="term" value="F:P-type proton-exporting transporter activity"/>
    <property type="evidence" value="ECO:0007669"/>
    <property type="project" value="UniProtKB-UniRule"/>
</dbReference>
<dbReference type="Pfam" id="PF00690">
    <property type="entry name" value="Cation_ATPase_N"/>
    <property type="match status" value="1"/>
</dbReference>
<evidence type="ECO:0000256" key="3">
    <source>
        <dbReference type="ARBA" id="ARBA00008804"/>
    </source>
</evidence>
<dbReference type="SFLD" id="SFLDS00003">
    <property type="entry name" value="Haloacid_Dehalogenase"/>
    <property type="match status" value="1"/>
</dbReference>
<dbReference type="InterPro" id="IPR023214">
    <property type="entry name" value="HAD_sf"/>
</dbReference>
<dbReference type="PRINTS" id="PR00120">
    <property type="entry name" value="HATPASE"/>
</dbReference>
<evidence type="ECO:0000256" key="10">
    <source>
        <dbReference type="ARBA" id="ARBA00022840"/>
    </source>
</evidence>
<dbReference type="InterPro" id="IPR001757">
    <property type="entry name" value="P_typ_ATPase"/>
</dbReference>
<comment type="similarity">
    <text evidence="3 17">Belongs to the cation transport ATPase (P-type) (TC 3.A.3) family. Type IIIA subfamily.</text>
</comment>
<evidence type="ECO:0000256" key="13">
    <source>
        <dbReference type="ARBA" id="ARBA00022989"/>
    </source>
</evidence>
<dbReference type="GO" id="GO:0005524">
    <property type="term" value="F:ATP binding"/>
    <property type="evidence" value="ECO:0007669"/>
    <property type="project" value="UniProtKB-UniRule"/>
</dbReference>
<keyword evidence="17" id="KW-0813">Transport</keyword>
<gene>
    <name evidence="19" type="ORF">WJX72_001191</name>
</gene>
<comment type="function">
    <text evidence="1">The plasma membrane ATPase of plants and fungi is a hydrogen ion pump. The proton gradient it generates drives the active transport of nutrients by H(+)-symport. The resulting external acidification and/or internal alkinization may mediate growth responses.</text>
</comment>
<evidence type="ECO:0000256" key="6">
    <source>
        <dbReference type="ARBA" id="ARBA00022553"/>
    </source>
</evidence>
<dbReference type="InterPro" id="IPR008250">
    <property type="entry name" value="ATPase_P-typ_transduc_dom_A_sf"/>
</dbReference>
<evidence type="ECO:0000256" key="5">
    <source>
        <dbReference type="ARBA" id="ARBA00022475"/>
    </source>
</evidence>
<dbReference type="SFLD" id="SFLDF00027">
    <property type="entry name" value="p-type_atpase"/>
    <property type="match status" value="1"/>
</dbReference>
<evidence type="ECO:0000256" key="12">
    <source>
        <dbReference type="ARBA" id="ARBA00022967"/>
    </source>
</evidence>
<feature type="domain" description="Cation-transporting P-type ATPase N-terminal" evidence="18">
    <location>
        <begin position="1"/>
        <end position="59"/>
    </location>
</feature>
<dbReference type="Gene3D" id="2.70.150.10">
    <property type="entry name" value="Calcium-transporting ATPase, cytoplasmic transduction domain A"/>
    <property type="match status" value="1"/>
</dbReference>
<evidence type="ECO:0000313" key="19">
    <source>
        <dbReference type="EMBL" id="KAK9819692.1"/>
    </source>
</evidence>
<dbReference type="SUPFAM" id="SSF56784">
    <property type="entry name" value="HAD-like"/>
    <property type="match status" value="1"/>
</dbReference>
<dbReference type="EC" id="7.1.2.1" evidence="4 17"/>
<dbReference type="Pfam" id="PF00122">
    <property type="entry name" value="E1-E2_ATPase"/>
    <property type="match status" value="1"/>
</dbReference>
<dbReference type="SUPFAM" id="SSF81665">
    <property type="entry name" value="Calcium ATPase, transmembrane domain M"/>
    <property type="match status" value="1"/>
</dbReference>
<feature type="transmembrane region" description="Helical" evidence="17">
    <location>
        <begin position="245"/>
        <end position="273"/>
    </location>
</feature>
<organism evidence="19 20">
    <name type="scientific">[Myrmecia] bisecta</name>
    <dbReference type="NCBI Taxonomy" id="41462"/>
    <lineage>
        <taxon>Eukaryota</taxon>
        <taxon>Viridiplantae</taxon>
        <taxon>Chlorophyta</taxon>
        <taxon>core chlorophytes</taxon>
        <taxon>Trebouxiophyceae</taxon>
        <taxon>Trebouxiales</taxon>
        <taxon>Trebouxiaceae</taxon>
        <taxon>Myrmecia</taxon>
    </lineage>
</organism>
<evidence type="ECO:0000256" key="7">
    <source>
        <dbReference type="ARBA" id="ARBA00022692"/>
    </source>
</evidence>
<dbReference type="FunFam" id="3.40.1110.10:FF:000005">
    <property type="entry name" value="Plasma membrane ATPase"/>
    <property type="match status" value="1"/>
</dbReference>
<dbReference type="InterPro" id="IPR004014">
    <property type="entry name" value="ATPase_P-typ_cation-transptr_N"/>
</dbReference>
<dbReference type="AlphaFoldDB" id="A0AAW1QEB9"/>
<dbReference type="InterPro" id="IPR006534">
    <property type="entry name" value="P-type_ATPase_IIIA"/>
</dbReference>
<dbReference type="GO" id="GO:0005886">
    <property type="term" value="C:plasma membrane"/>
    <property type="evidence" value="ECO:0007669"/>
    <property type="project" value="UniProtKB-SubCell"/>
</dbReference>
<dbReference type="FunFam" id="3.40.50.1000:FF:000211">
    <property type="entry name" value="Plasma membrane ATPase"/>
    <property type="match status" value="1"/>
</dbReference>
<evidence type="ECO:0000256" key="16">
    <source>
        <dbReference type="ARBA" id="ARBA00071631"/>
    </source>
</evidence>
<keyword evidence="5" id="KW-1003">Cell membrane</keyword>
<keyword evidence="7 17" id="KW-0812">Transmembrane</keyword>
<evidence type="ECO:0000256" key="8">
    <source>
        <dbReference type="ARBA" id="ARBA00022723"/>
    </source>
</evidence>
<keyword evidence="10 17" id="KW-0067">ATP-binding</keyword>
<evidence type="ECO:0000256" key="2">
    <source>
        <dbReference type="ARBA" id="ARBA00004651"/>
    </source>
</evidence>
<keyword evidence="14 17" id="KW-0472">Membrane</keyword>
<evidence type="ECO:0000256" key="15">
    <source>
        <dbReference type="ARBA" id="ARBA00048122"/>
    </source>
</evidence>
<keyword evidence="11 17" id="KW-0460">Magnesium</keyword>
<keyword evidence="20" id="KW-1185">Reference proteome</keyword>
<name>A0AAW1QEB9_9CHLO</name>
<feature type="transmembrane region" description="Helical" evidence="17">
    <location>
        <begin position="39"/>
        <end position="58"/>
    </location>
</feature>
<accession>A0AAW1QEB9</accession>
<evidence type="ECO:0000256" key="4">
    <source>
        <dbReference type="ARBA" id="ARBA00012476"/>
    </source>
</evidence>
<dbReference type="Gene3D" id="1.20.1110.10">
    <property type="entry name" value="Calcium-transporting ATPase, transmembrane domain"/>
    <property type="match status" value="1"/>
</dbReference>
<feature type="transmembrane region" description="Helical" evidence="17">
    <location>
        <begin position="759"/>
        <end position="779"/>
    </location>
</feature>
<feature type="transmembrane region" description="Helical" evidence="17">
    <location>
        <begin position="606"/>
        <end position="627"/>
    </location>
</feature>
<dbReference type="PRINTS" id="PR00119">
    <property type="entry name" value="CATATPASE"/>
</dbReference>
<dbReference type="SFLD" id="SFLDG00002">
    <property type="entry name" value="C1.7:_P-type_atpase_like"/>
    <property type="match status" value="1"/>
</dbReference>
<comment type="subcellular location">
    <subcellularLocation>
        <location evidence="2 17">Cell membrane</location>
        <topology evidence="2 17">Multi-pass membrane protein</topology>
    </subcellularLocation>
</comment>
<feature type="transmembrane region" description="Helical" evidence="17">
    <location>
        <begin position="721"/>
        <end position="739"/>
    </location>
</feature>
<protein>
    <recommendedName>
        <fullName evidence="16 17">Plasma membrane ATPase</fullName>
        <ecNumber evidence="4 17">7.1.2.1</ecNumber>
    </recommendedName>
</protein>
<dbReference type="InterPro" id="IPR023298">
    <property type="entry name" value="ATPase_P-typ_TM_dom_sf"/>
</dbReference>
<evidence type="ECO:0000256" key="17">
    <source>
        <dbReference type="RuleBase" id="RU362083"/>
    </source>
</evidence>
<reference evidence="19 20" key="1">
    <citation type="journal article" date="2024" name="Nat. Commun.">
        <title>Phylogenomics reveals the evolutionary origins of lichenization in chlorophyte algae.</title>
        <authorList>
            <person name="Puginier C."/>
            <person name="Libourel C."/>
            <person name="Otte J."/>
            <person name="Skaloud P."/>
            <person name="Haon M."/>
            <person name="Grisel S."/>
            <person name="Petersen M."/>
            <person name="Berrin J.G."/>
            <person name="Delaux P.M."/>
            <person name="Dal Grande F."/>
            <person name="Keller J."/>
        </authorList>
    </citation>
    <scope>NUCLEOTIDE SEQUENCE [LARGE SCALE GENOMIC DNA]</scope>
    <source>
        <strain evidence="19 20">SAG 2043</strain>
    </source>
</reference>
<keyword evidence="13 17" id="KW-1133">Transmembrane helix</keyword>
<feature type="transmembrane region" description="Helical" evidence="17">
    <location>
        <begin position="794"/>
        <end position="813"/>
    </location>
</feature>
<dbReference type="InterPro" id="IPR018303">
    <property type="entry name" value="ATPase_P-typ_P_site"/>
</dbReference>
<evidence type="ECO:0000256" key="1">
    <source>
        <dbReference type="ARBA" id="ARBA00003417"/>
    </source>
</evidence>